<dbReference type="EMBL" id="ANDB01000019">
    <property type="protein sequence ID" value="EPW15796.1"/>
    <property type="molecule type" value="Genomic_DNA"/>
</dbReference>
<proteinExistence type="predicted"/>
<dbReference type="RefSeq" id="WP_000912095.1">
    <property type="nucleotide sequence ID" value="NZ_ANDB01000019.1"/>
</dbReference>
<feature type="domain" description="HTH cro/C1-type" evidence="1">
    <location>
        <begin position="9"/>
        <end position="64"/>
    </location>
</feature>
<name>A0AAV3JIC0_STRAG</name>
<gene>
    <name evidence="2" type="ORF">SAG0055_03865</name>
</gene>
<dbReference type="SMART" id="SM00530">
    <property type="entry name" value="HTH_XRE"/>
    <property type="match status" value="1"/>
</dbReference>
<accession>A0AAV3JIC0</accession>
<dbReference type="Gene3D" id="1.10.260.40">
    <property type="entry name" value="lambda repressor-like DNA-binding domains"/>
    <property type="match status" value="1"/>
</dbReference>
<evidence type="ECO:0000313" key="2">
    <source>
        <dbReference type="EMBL" id="EPW15796.1"/>
    </source>
</evidence>
<dbReference type="CDD" id="cd00093">
    <property type="entry name" value="HTH_XRE"/>
    <property type="match status" value="1"/>
</dbReference>
<dbReference type="Proteomes" id="UP000015267">
    <property type="component" value="Unassembled WGS sequence"/>
</dbReference>
<protein>
    <submittedName>
        <fullName evidence="2">XRE family transcriptional regulator</fullName>
    </submittedName>
</protein>
<dbReference type="SUPFAM" id="SSF47413">
    <property type="entry name" value="lambda repressor-like DNA-binding domains"/>
    <property type="match status" value="1"/>
</dbReference>
<dbReference type="GO" id="GO:0003677">
    <property type="term" value="F:DNA binding"/>
    <property type="evidence" value="ECO:0007669"/>
    <property type="project" value="InterPro"/>
</dbReference>
<dbReference type="AlphaFoldDB" id="A0AAV3JIC0"/>
<evidence type="ECO:0000313" key="3">
    <source>
        <dbReference type="Proteomes" id="UP000015267"/>
    </source>
</evidence>
<reference evidence="2 3" key="1">
    <citation type="submission" date="2012-10" db="EMBL/GenBank/DDBJ databases">
        <authorList>
            <person name="Zadoks R.N."/>
            <person name="Moroni P."/>
            <person name="Richards V.P."/>
            <person name="Durkin S.A.S."/>
            <person name="Kim M."/>
            <person name="Pavinski Bitar P.D."/>
            <person name="Stanhope M.J."/>
            <person name="Town C.D."/>
            <person name="Venter J.C."/>
        </authorList>
    </citation>
    <scope>NUCLEOTIDE SEQUENCE [LARGE SCALE GENOMIC DNA]</scope>
    <source>
        <strain evidence="2 3">CCUG 29376</strain>
    </source>
</reference>
<evidence type="ECO:0000259" key="1">
    <source>
        <dbReference type="PROSITE" id="PS50943"/>
    </source>
</evidence>
<dbReference type="PROSITE" id="PS50943">
    <property type="entry name" value="HTH_CROC1"/>
    <property type="match status" value="1"/>
</dbReference>
<comment type="caution">
    <text evidence="2">The sequence shown here is derived from an EMBL/GenBank/DDBJ whole genome shotgun (WGS) entry which is preliminary data.</text>
</comment>
<dbReference type="InterPro" id="IPR010982">
    <property type="entry name" value="Lambda_DNA-bd_dom_sf"/>
</dbReference>
<dbReference type="InterPro" id="IPR001387">
    <property type="entry name" value="Cro/C1-type_HTH"/>
</dbReference>
<dbReference type="InterPro" id="IPR040799">
    <property type="entry name" value="ComR_TPR"/>
</dbReference>
<organism evidence="2 3">
    <name type="scientific">Streptococcus agalactiae CCUG 29376</name>
    <dbReference type="NCBI Taxonomy" id="1105255"/>
    <lineage>
        <taxon>Bacteria</taxon>
        <taxon>Bacillati</taxon>
        <taxon>Bacillota</taxon>
        <taxon>Bacilli</taxon>
        <taxon>Lactobacillales</taxon>
        <taxon>Streptococcaceae</taxon>
        <taxon>Streptococcus</taxon>
    </lineage>
</organism>
<dbReference type="Pfam" id="PF18710">
    <property type="entry name" value="ComR_TPR"/>
    <property type="match status" value="1"/>
</dbReference>
<sequence length="302" mass="35727">MLKHFGSKVRKFRESQQVTREEFCGDESELSVRQLARIEAGESVPNLSKAHYIARNLGVSLDSLTAGASLELSKKYKELKYLILRTPTYNDTDRLDLIEKYLDEIYLNFYDDLPEDEKIAIESIQSSLDIYISKSHHFGDDLIREYMNQIKRKKIYSINDLLIIKLWQYKITASRYDPNIFKIDTFIGTIDKLLNQVKVLSIENLFLLRDVLIYSLGILFILAEYQQIENIINTLNDILIKTQDFQKRPIIDMFEWKYQLFYKENREVAKRKYQESTLFAQLIGDQVLVTQLKEEWKADYIE</sequence>